<evidence type="ECO:0000313" key="3">
    <source>
        <dbReference type="Proteomes" id="UP000515856"/>
    </source>
</evidence>
<keyword evidence="3" id="KW-1185">Reference proteome</keyword>
<proteinExistence type="predicted"/>
<name>A0A7G9GRC6_9FIRM</name>
<dbReference type="EMBL" id="CP060636">
    <property type="protein sequence ID" value="QNM13358.1"/>
    <property type="molecule type" value="Genomic_DNA"/>
</dbReference>
<dbReference type="Pfam" id="PF24705">
    <property type="entry name" value="DUF7668"/>
    <property type="match status" value="1"/>
</dbReference>
<dbReference type="InterPro" id="IPR056085">
    <property type="entry name" value="DUF7668"/>
</dbReference>
<protein>
    <recommendedName>
        <fullName evidence="1">DUF7668 domain-containing protein</fullName>
    </recommendedName>
</protein>
<evidence type="ECO:0000259" key="1">
    <source>
        <dbReference type="Pfam" id="PF24705"/>
    </source>
</evidence>
<accession>A0A7G9GRC6</accession>
<dbReference type="KEGG" id="ehn:H9Q80_05240"/>
<dbReference type="RefSeq" id="WP_117454512.1">
    <property type="nucleotide sequence ID" value="NZ_CP060636.1"/>
</dbReference>
<sequence length="123" mass="14199">MIKVETGKEKDCFVAYIEQALAKLSIEDDDAFLSLFDTSRLSKKDLILALRYLDETQPVMKIDDPTSTKNKQDIYLEAFDDSSGYFMDYDLMTDGELNDLTLQVEFIKKENGYFVVLNDLRTL</sequence>
<feature type="domain" description="DUF7668" evidence="1">
    <location>
        <begin position="74"/>
        <end position="121"/>
    </location>
</feature>
<gene>
    <name evidence="2" type="ORF">H9Q80_05240</name>
</gene>
<evidence type="ECO:0000313" key="2">
    <source>
        <dbReference type="EMBL" id="QNM13358.1"/>
    </source>
</evidence>
<dbReference type="Proteomes" id="UP000515856">
    <property type="component" value="Chromosome"/>
</dbReference>
<organism evidence="2 3">
    <name type="scientific">[Eubacterium] hominis</name>
    <dbReference type="NCBI Taxonomy" id="2764325"/>
    <lineage>
        <taxon>Bacteria</taxon>
        <taxon>Bacillati</taxon>
        <taxon>Bacillota</taxon>
        <taxon>Erysipelotrichia</taxon>
        <taxon>Erysipelotrichales</taxon>
        <taxon>Erysipelotrichaceae</taxon>
        <taxon>Amedibacillus</taxon>
    </lineage>
</organism>
<dbReference type="AlphaFoldDB" id="A0A7G9GRC6"/>
<reference evidence="2 3" key="1">
    <citation type="submission" date="2020-08" db="EMBL/GenBank/DDBJ databases">
        <authorList>
            <person name="Liu C."/>
            <person name="Sun Q."/>
        </authorList>
    </citation>
    <scope>NUCLEOTIDE SEQUENCE [LARGE SCALE GENOMIC DNA]</scope>
    <source>
        <strain evidence="2 3">NSJ-61</strain>
    </source>
</reference>